<keyword evidence="3" id="KW-1185">Reference proteome</keyword>
<evidence type="ECO:0000313" key="3">
    <source>
        <dbReference type="Proteomes" id="UP000194236"/>
    </source>
</evidence>
<reference evidence="2 3" key="1">
    <citation type="submission" date="2017-03" db="EMBL/GenBank/DDBJ databases">
        <title>Genome Survey of Euroglyphus maynei.</title>
        <authorList>
            <person name="Arlian L.G."/>
            <person name="Morgan M.S."/>
            <person name="Rider S.D."/>
        </authorList>
    </citation>
    <scope>NUCLEOTIDE SEQUENCE [LARGE SCALE GENOMIC DNA]</scope>
    <source>
        <strain evidence="2">Arlian Lab</strain>
        <tissue evidence="2">Whole body</tissue>
    </source>
</reference>
<evidence type="ECO:0000256" key="1">
    <source>
        <dbReference type="SAM" id="SignalP"/>
    </source>
</evidence>
<organism evidence="2 3">
    <name type="scientific">Euroglyphus maynei</name>
    <name type="common">Mayne's house dust mite</name>
    <dbReference type="NCBI Taxonomy" id="6958"/>
    <lineage>
        <taxon>Eukaryota</taxon>
        <taxon>Metazoa</taxon>
        <taxon>Ecdysozoa</taxon>
        <taxon>Arthropoda</taxon>
        <taxon>Chelicerata</taxon>
        <taxon>Arachnida</taxon>
        <taxon>Acari</taxon>
        <taxon>Acariformes</taxon>
        <taxon>Sarcoptiformes</taxon>
        <taxon>Astigmata</taxon>
        <taxon>Psoroptidia</taxon>
        <taxon>Analgoidea</taxon>
        <taxon>Pyroglyphidae</taxon>
        <taxon>Pyroglyphinae</taxon>
        <taxon>Euroglyphus</taxon>
    </lineage>
</organism>
<name>A0A1Y3AUT3_EURMA</name>
<evidence type="ECO:0000313" key="2">
    <source>
        <dbReference type="EMBL" id="OTF71767.1"/>
    </source>
</evidence>
<dbReference type="OrthoDB" id="6492072at2759"/>
<dbReference type="EMBL" id="MUJZ01059379">
    <property type="protein sequence ID" value="OTF71767.1"/>
    <property type="molecule type" value="Genomic_DNA"/>
</dbReference>
<comment type="caution">
    <text evidence="2">The sequence shown here is derived from an EMBL/GenBank/DDBJ whole genome shotgun (WGS) entry which is preliminary data.</text>
</comment>
<protein>
    <submittedName>
        <fullName evidence="2">Uncharacterized protein</fullName>
    </submittedName>
</protein>
<accession>A0A1Y3AUT3</accession>
<dbReference type="Proteomes" id="UP000194236">
    <property type="component" value="Unassembled WGS sequence"/>
</dbReference>
<proteinExistence type="predicted"/>
<dbReference type="AlphaFoldDB" id="A0A1Y3AUT3"/>
<keyword evidence="1" id="KW-0732">Signal</keyword>
<feature type="chain" id="PRO_5012440938" evidence="1">
    <location>
        <begin position="32"/>
        <end position="266"/>
    </location>
</feature>
<gene>
    <name evidence="2" type="ORF">BLA29_004707</name>
</gene>
<sequence>MNSVRFHHSVIIMIVIVFMVLLCDLNCQTNAACISNANKSKCSIKYAQEIDLYASRIANVGKRGRFFPKNTIELEQFCMESKNMTNSMENYMKQCCERELGHVAKIYLYSLRKNTKTFCSKRNNKRSAMIAKLFAVAPCINQKIRDFQCLARFKNQTRQIMQYRDDKEKIRRSCCDWIECEEQFINDLPCINDEQHREFAVDLLRSSRGDTQRFLCGDFDETSDQCDHLKRLNSSLFDPKMRIDSRLESLVFIGLHLLDTIGQNPT</sequence>
<feature type="signal peptide" evidence="1">
    <location>
        <begin position="1"/>
        <end position="31"/>
    </location>
</feature>